<dbReference type="Pfam" id="PF00067">
    <property type="entry name" value="p450"/>
    <property type="match status" value="1"/>
</dbReference>
<dbReference type="EMBL" id="NCKU01014774">
    <property type="protein sequence ID" value="RWR99513.1"/>
    <property type="molecule type" value="Genomic_DNA"/>
</dbReference>
<comment type="cofactor">
    <cofactor evidence="1">
        <name>heme</name>
        <dbReference type="ChEBI" id="CHEBI:30413"/>
    </cofactor>
</comment>
<dbReference type="InterPro" id="IPR001128">
    <property type="entry name" value="Cyt_P450"/>
</dbReference>
<dbReference type="SUPFAM" id="SSF48264">
    <property type="entry name" value="Cytochrome P450"/>
    <property type="match status" value="1"/>
</dbReference>
<dbReference type="PANTHER" id="PTHR24292">
    <property type="entry name" value="CYTOCHROME P450"/>
    <property type="match status" value="1"/>
</dbReference>
<evidence type="ECO:0000256" key="6">
    <source>
        <dbReference type="ARBA" id="ARBA00022723"/>
    </source>
</evidence>
<keyword evidence="6" id="KW-0479">Metal-binding</keyword>
<dbReference type="GO" id="GO:0005789">
    <property type="term" value="C:endoplasmic reticulum membrane"/>
    <property type="evidence" value="ECO:0007669"/>
    <property type="project" value="UniProtKB-SubCell"/>
</dbReference>
<feature type="non-terminal residue" evidence="13">
    <location>
        <position position="178"/>
    </location>
</feature>
<evidence type="ECO:0000256" key="9">
    <source>
        <dbReference type="ARBA" id="ARBA00023002"/>
    </source>
</evidence>
<reference evidence="13 14" key="1">
    <citation type="journal article" date="2018" name="Gigascience">
        <title>Genomes of trombidid mites reveal novel predicted allergens and laterally-transferred genes associated with secondary metabolism.</title>
        <authorList>
            <person name="Dong X."/>
            <person name="Chaisiri K."/>
            <person name="Xia D."/>
            <person name="Armstrong S.D."/>
            <person name="Fang Y."/>
            <person name="Donnelly M.J."/>
            <person name="Kadowaki T."/>
            <person name="McGarry J.W."/>
            <person name="Darby A.C."/>
            <person name="Makepeace B.L."/>
        </authorList>
    </citation>
    <scope>NUCLEOTIDE SEQUENCE [LARGE SCALE GENOMIC DNA]</scope>
    <source>
        <strain evidence="13">UoL-WK</strain>
    </source>
</reference>
<dbReference type="GO" id="GO:0020037">
    <property type="term" value="F:heme binding"/>
    <property type="evidence" value="ECO:0007669"/>
    <property type="project" value="InterPro"/>
</dbReference>
<dbReference type="InterPro" id="IPR036396">
    <property type="entry name" value="Cyt_P450_sf"/>
</dbReference>
<organism evidence="13 14">
    <name type="scientific">Dinothrombium tinctorium</name>
    <dbReference type="NCBI Taxonomy" id="1965070"/>
    <lineage>
        <taxon>Eukaryota</taxon>
        <taxon>Metazoa</taxon>
        <taxon>Ecdysozoa</taxon>
        <taxon>Arthropoda</taxon>
        <taxon>Chelicerata</taxon>
        <taxon>Arachnida</taxon>
        <taxon>Acari</taxon>
        <taxon>Acariformes</taxon>
        <taxon>Trombidiformes</taxon>
        <taxon>Prostigmata</taxon>
        <taxon>Anystina</taxon>
        <taxon>Parasitengona</taxon>
        <taxon>Trombidioidea</taxon>
        <taxon>Trombidiidae</taxon>
        <taxon>Dinothrombium</taxon>
    </lineage>
</organism>
<sequence>SAFGVTTNAQSNPNDKLFLATKEIIESSFNVWVVLAFIFPEFEFIFYPIRLVCSKLQTLLNLGPISHVIRVSSLILEQRRKQNVKRNDLLQAMIDAKVNVEGLKTINENSLAINSDMSANDQMAENVPSLENKKLMKQMNDDEIVANTVLFFEAGYETTSTALAFVIHVLVNNEDIQE</sequence>
<comment type="subcellular location">
    <subcellularLocation>
        <location evidence="3">Endoplasmic reticulum membrane</location>
        <topology evidence="3">Peripheral membrane protein</topology>
    </subcellularLocation>
    <subcellularLocation>
        <location evidence="2">Microsome membrane</location>
        <topology evidence="2">Peripheral membrane protein</topology>
    </subcellularLocation>
</comment>
<dbReference type="InterPro" id="IPR050476">
    <property type="entry name" value="Insect_CytP450_Detox"/>
</dbReference>
<keyword evidence="7" id="KW-0256">Endoplasmic reticulum</keyword>
<keyword evidence="5" id="KW-0349">Heme</keyword>
<evidence type="ECO:0000256" key="10">
    <source>
        <dbReference type="ARBA" id="ARBA00023004"/>
    </source>
</evidence>
<evidence type="ECO:0000256" key="3">
    <source>
        <dbReference type="ARBA" id="ARBA00004406"/>
    </source>
</evidence>
<evidence type="ECO:0000313" key="14">
    <source>
        <dbReference type="Proteomes" id="UP000285301"/>
    </source>
</evidence>
<keyword evidence="14" id="KW-1185">Reference proteome</keyword>
<dbReference type="GO" id="GO:0004497">
    <property type="term" value="F:monooxygenase activity"/>
    <property type="evidence" value="ECO:0007669"/>
    <property type="project" value="UniProtKB-KW"/>
</dbReference>
<comment type="caution">
    <text evidence="13">The sequence shown here is derived from an EMBL/GenBank/DDBJ whole genome shotgun (WGS) entry which is preliminary data.</text>
</comment>
<dbReference type="Gene3D" id="1.10.630.10">
    <property type="entry name" value="Cytochrome P450"/>
    <property type="match status" value="1"/>
</dbReference>
<keyword evidence="12" id="KW-0472">Membrane</keyword>
<keyword evidence="10" id="KW-0408">Iron</keyword>
<dbReference type="PANTHER" id="PTHR24292:SF54">
    <property type="entry name" value="CYP9F3-RELATED"/>
    <property type="match status" value="1"/>
</dbReference>
<evidence type="ECO:0000256" key="5">
    <source>
        <dbReference type="ARBA" id="ARBA00022617"/>
    </source>
</evidence>
<evidence type="ECO:0000256" key="8">
    <source>
        <dbReference type="ARBA" id="ARBA00022848"/>
    </source>
</evidence>
<dbReference type="AlphaFoldDB" id="A0A3S3REC6"/>
<comment type="similarity">
    <text evidence="4">Belongs to the cytochrome P450 family.</text>
</comment>
<evidence type="ECO:0000256" key="11">
    <source>
        <dbReference type="ARBA" id="ARBA00023033"/>
    </source>
</evidence>
<dbReference type="OrthoDB" id="8251073at2759"/>
<dbReference type="STRING" id="1965070.A0A3S3REC6"/>
<evidence type="ECO:0000256" key="1">
    <source>
        <dbReference type="ARBA" id="ARBA00001971"/>
    </source>
</evidence>
<dbReference type="Proteomes" id="UP000285301">
    <property type="component" value="Unassembled WGS sequence"/>
</dbReference>
<dbReference type="GO" id="GO:0005506">
    <property type="term" value="F:iron ion binding"/>
    <property type="evidence" value="ECO:0007669"/>
    <property type="project" value="InterPro"/>
</dbReference>
<protein>
    <submittedName>
        <fullName evidence="13">Cytochrome P450 3A24-like protein</fullName>
    </submittedName>
</protein>
<gene>
    <name evidence="13" type="ORF">B4U79_14635</name>
</gene>
<keyword evidence="9" id="KW-0560">Oxidoreductase</keyword>
<name>A0A3S3REC6_9ACAR</name>
<feature type="non-terminal residue" evidence="13">
    <location>
        <position position="1"/>
    </location>
</feature>
<evidence type="ECO:0000256" key="7">
    <source>
        <dbReference type="ARBA" id="ARBA00022824"/>
    </source>
</evidence>
<evidence type="ECO:0000256" key="12">
    <source>
        <dbReference type="ARBA" id="ARBA00023136"/>
    </source>
</evidence>
<proteinExistence type="inferred from homology"/>
<evidence type="ECO:0000256" key="4">
    <source>
        <dbReference type="ARBA" id="ARBA00010617"/>
    </source>
</evidence>
<keyword evidence="11" id="KW-0503">Monooxygenase</keyword>
<evidence type="ECO:0000313" key="13">
    <source>
        <dbReference type="EMBL" id="RWR99513.1"/>
    </source>
</evidence>
<dbReference type="GO" id="GO:0016705">
    <property type="term" value="F:oxidoreductase activity, acting on paired donors, with incorporation or reduction of molecular oxygen"/>
    <property type="evidence" value="ECO:0007669"/>
    <property type="project" value="InterPro"/>
</dbReference>
<evidence type="ECO:0000256" key="2">
    <source>
        <dbReference type="ARBA" id="ARBA00004174"/>
    </source>
</evidence>
<keyword evidence="8" id="KW-0492">Microsome</keyword>
<accession>A0A3S3REC6</accession>